<dbReference type="Pfam" id="PF01520">
    <property type="entry name" value="Amidase_3"/>
    <property type="match status" value="1"/>
</dbReference>
<keyword evidence="4" id="KW-0732">Signal</keyword>
<dbReference type="EMBL" id="LZZM01000237">
    <property type="protein sequence ID" value="OOM70712.1"/>
    <property type="molecule type" value="Genomic_DNA"/>
</dbReference>
<dbReference type="STRING" id="29367.CLPUN_51770"/>
<dbReference type="SMART" id="SM00646">
    <property type="entry name" value="Ami_3"/>
    <property type="match status" value="1"/>
</dbReference>
<feature type="domain" description="MurNAc-LAA" evidence="5">
    <location>
        <begin position="115"/>
        <end position="233"/>
    </location>
</feature>
<dbReference type="CDD" id="cd02696">
    <property type="entry name" value="MurNAc-LAA"/>
    <property type="match status" value="1"/>
</dbReference>
<keyword evidence="7" id="KW-1185">Reference proteome</keyword>
<dbReference type="Proteomes" id="UP000190890">
    <property type="component" value="Unassembled WGS sequence"/>
</dbReference>
<comment type="caution">
    <text evidence="6">The sequence shown here is derived from an EMBL/GenBank/DDBJ whole genome shotgun (WGS) entry which is preliminary data.</text>
</comment>
<dbReference type="SUPFAM" id="SSF69360">
    <property type="entry name" value="Cell wall binding repeat"/>
    <property type="match status" value="1"/>
</dbReference>
<keyword evidence="2 6" id="KW-0378">Hydrolase</keyword>
<dbReference type="InterPro" id="IPR050695">
    <property type="entry name" value="N-acetylmuramoyl_amidase_3"/>
</dbReference>
<dbReference type="SUPFAM" id="SSF53187">
    <property type="entry name" value="Zn-dependent exopeptidases"/>
    <property type="match status" value="1"/>
</dbReference>
<dbReference type="GO" id="GO:0009253">
    <property type="term" value="P:peptidoglycan catabolic process"/>
    <property type="evidence" value="ECO:0007669"/>
    <property type="project" value="InterPro"/>
</dbReference>
<dbReference type="OrthoDB" id="43070at2"/>
<reference evidence="6 7" key="1">
    <citation type="submission" date="2016-05" db="EMBL/GenBank/DDBJ databases">
        <title>Microbial solvent formation.</title>
        <authorList>
            <person name="Poehlein A."/>
            <person name="Montoya Solano J.D."/>
            <person name="Flitsch S."/>
            <person name="Krabben P."/>
            <person name="Duerre P."/>
            <person name="Daniel R."/>
        </authorList>
    </citation>
    <scope>NUCLEOTIDE SEQUENCE [LARGE SCALE GENOMIC DNA]</scope>
    <source>
        <strain evidence="6 7">DSM 2619</strain>
    </source>
</reference>
<dbReference type="Gene3D" id="2.10.270.10">
    <property type="entry name" value="Cholin Binding"/>
    <property type="match status" value="1"/>
</dbReference>
<dbReference type="RefSeq" id="WP_077850060.1">
    <property type="nucleotide sequence ID" value="NZ_LZZM01000237.1"/>
</dbReference>
<dbReference type="InterPro" id="IPR018337">
    <property type="entry name" value="Cell_wall/Cho-bd_repeat"/>
</dbReference>
<evidence type="ECO:0000256" key="2">
    <source>
        <dbReference type="ARBA" id="ARBA00022801"/>
    </source>
</evidence>
<accession>A0A1S8SZ84</accession>
<gene>
    <name evidence="6" type="primary">amiA</name>
    <name evidence="6" type="ORF">CLPUN_51770</name>
</gene>
<evidence type="ECO:0000313" key="6">
    <source>
        <dbReference type="EMBL" id="OOM70712.1"/>
    </source>
</evidence>
<dbReference type="PANTHER" id="PTHR30404:SF0">
    <property type="entry name" value="N-ACETYLMURAMOYL-L-ALANINE AMIDASE AMIC"/>
    <property type="match status" value="1"/>
</dbReference>
<feature type="signal peptide" evidence="4">
    <location>
        <begin position="1"/>
        <end position="19"/>
    </location>
</feature>
<dbReference type="GO" id="GO:0030288">
    <property type="term" value="C:outer membrane-bounded periplasmic space"/>
    <property type="evidence" value="ECO:0007669"/>
    <property type="project" value="TreeGrafter"/>
</dbReference>
<sequence length="353" mass="39294">MKRLLTVFLAVVVFTASMVFVPNNQTAFSSAKKVVVIDPGHGVGGNRGYELQSPDSSITKIKDGGGTEGITTGVPEYVVTLKVAEKLKALLEQKNYTVIMTKTQTSEAPGNIERAEVGNNNNADLVIRIHCDGMDNQSIAGASMLVPAPVGYASNISSISAEYGQIILNDLVSNVGMDNRGVVERSDLTGFNWSKVPVVLVEMGFMSNPEEDRLLNDYTYQNQLANGLYNGIVHCLNKSKLGWNQNNVGWWYCTDVNNGYYYTADNGWKYINGQWYIFNSTGYALDNNWYTDPTNGHKYYLDSNCMRVRGEKDKPFWLLINRSYYGFNEDGQLYVNCTTPDGYKVNENGIRSN</sequence>
<feature type="repeat" description="Cell wall-binding" evidence="3">
    <location>
        <begin position="265"/>
        <end position="284"/>
    </location>
</feature>
<evidence type="ECO:0000256" key="4">
    <source>
        <dbReference type="SAM" id="SignalP"/>
    </source>
</evidence>
<feature type="chain" id="PRO_5038904755" evidence="4">
    <location>
        <begin position="20"/>
        <end position="353"/>
    </location>
</feature>
<organism evidence="6 7">
    <name type="scientific">Clostridium puniceum</name>
    <dbReference type="NCBI Taxonomy" id="29367"/>
    <lineage>
        <taxon>Bacteria</taxon>
        <taxon>Bacillati</taxon>
        <taxon>Bacillota</taxon>
        <taxon>Clostridia</taxon>
        <taxon>Eubacteriales</taxon>
        <taxon>Clostridiaceae</taxon>
        <taxon>Clostridium</taxon>
    </lineage>
</organism>
<name>A0A1S8SZ84_9CLOT</name>
<dbReference type="EC" id="3.5.1.28" evidence="6"/>
<dbReference type="Gene3D" id="3.40.630.40">
    <property type="entry name" value="Zn-dependent exopeptidases"/>
    <property type="match status" value="1"/>
</dbReference>
<dbReference type="PROSITE" id="PS51170">
    <property type="entry name" value="CW"/>
    <property type="match status" value="1"/>
</dbReference>
<evidence type="ECO:0000259" key="5">
    <source>
        <dbReference type="SMART" id="SM00646"/>
    </source>
</evidence>
<proteinExistence type="predicted"/>
<keyword evidence="1" id="KW-0677">Repeat</keyword>
<evidence type="ECO:0000256" key="1">
    <source>
        <dbReference type="ARBA" id="ARBA00022737"/>
    </source>
</evidence>
<dbReference type="AlphaFoldDB" id="A0A1S8SZ84"/>
<evidence type="ECO:0000313" key="7">
    <source>
        <dbReference type="Proteomes" id="UP000190890"/>
    </source>
</evidence>
<protein>
    <submittedName>
        <fullName evidence="6">N-acetylmuramoyl-L-alanine amidase AmiA</fullName>
        <ecNumber evidence="6">3.5.1.28</ecNumber>
    </submittedName>
</protein>
<evidence type="ECO:0000256" key="3">
    <source>
        <dbReference type="PROSITE-ProRule" id="PRU00591"/>
    </source>
</evidence>
<dbReference type="GO" id="GO:0008745">
    <property type="term" value="F:N-acetylmuramoyl-L-alanine amidase activity"/>
    <property type="evidence" value="ECO:0007669"/>
    <property type="project" value="UniProtKB-EC"/>
</dbReference>
<dbReference type="PANTHER" id="PTHR30404">
    <property type="entry name" value="N-ACETYLMURAMOYL-L-ALANINE AMIDASE"/>
    <property type="match status" value="1"/>
</dbReference>
<dbReference type="InterPro" id="IPR002508">
    <property type="entry name" value="MurNAc-LAA_cat"/>
</dbReference>